<dbReference type="EMBL" id="UINC01096826">
    <property type="protein sequence ID" value="SVC54037.1"/>
    <property type="molecule type" value="Genomic_DNA"/>
</dbReference>
<name>A0A382N1Q2_9ZZZZ</name>
<proteinExistence type="predicted"/>
<gene>
    <name evidence="1" type="ORF">METZ01_LOCUS306891</name>
</gene>
<protein>
    <recommendedName>
        <fullName evidence="2">Bacterial surface antigen (D15) domain-containing protein</fullName>
    </recommendedName>
</protein>
<accession>A0A382N1Q2</accession>
<sequence length="41" mass="4661">FRDGIEWTTSVTPSLNLNRSLVEENDVFNLTLGLSIRGLPW</sequence>
<evidence type="ECO:0008006" key="2">
    <source>
        <dbReference type="Google" id="ProtNLM"/>
    </source>
</evidence>
<feature type="non-terminal residue" evidence="1">
    <location>
        <position position="1"/>
    </location>
</feature>
<organism evidence="1">
    <name type="scientific">marine metagenome</name>
    <dbReference type="NCBI Taxonomy" id="408172"/>
    <lineage>
        <taxon>unclassified sequences</taxon>
        <taxon>metagenomes</taxon>
        <taxon>ecological metagenomes</taxon>
    </lineage>
</organism>
<reference evidence="1" key="1">
    <citation type="submission" date="2018-05" db="EMBL/GenBank/DDBJ databases">
        <authorList>
            <person name="Lanie J.A."/>
            <person name="Ng W.-L."/>
            <person name="Kazmierczak K.M."/>
            <person name="Andrzejewski T.M."/>
            <person name="Davidsen T.M."/>
            <person name="Wayne K.J."/>
            <person name="Tettelin H."/>
            <person name="Glass J.I."/>
            <person name="Rusch D."/>
            <person name="Podicherti R."/>
            <person name="Tsui H.-C.T."/>
            <person name="Winkler M.E."/>
        </authorList>
    </citation>
    <scope>NUCLEOTIDE SEQUENCE</scope>
</reference>
<dbReference type="AlphaFoldDB" id="A0A382N1Q2"/>
<evidence type="ECO:0000313" key="1">
    <source>
        <dbReference type="EMBL" id="SVC54037.1"/>
    </source>
</evidence>